<evidence type="ECO:0000313" key="2">
    <source>
        <dbReference type="EMBL" id="CAF3931434.1"/>
    </source>
</evidence>
<organism evidence="2 3">
    <name type="scientific">Adineta steineri</name>
    <dbReference type="NCBI Taxonomy" id="433720"/>
    <lineage>
        <taxon>Eukaryota</taxon>
        <taxon>Metazoa</taxon>
        <taxon>Spiralia</taxon>
        <taxon>Gnathifera</taxon>
        <taxon>Rotifera</taxon>
        <taxon>Eurotatoria</taxon>
        <taxon>Bdelloidea</taxon>
        <taxon>Adinetida</taxon>
        <taxon>Adinetidae</taxon>
        <taxon>Adineta</taxon>
    </lineage>
</organism>
<name>A0A819JM28_9BILA</name>
<feature type="non-terminal residue" evidence="2">
    <location>
        <position position="129"/>
    </location>
</feature>
<protein>
    <submittedName>
        <fullName evidence="2">Uncharacterized protein</fullName>
    </submittedName>
</protein>
<comment type="caution">
    <text evidence="2">The sequence shown here is derived from an EMBL/GenBank/DDBJ whole genome shotgun (WGS) entry which is preliminary data.</text>
</comment>
<feature type="compositionally biased region" description="Polar residues" evidence="1">
    <location>
        <begin position="31"/>
        <end position="43"/>
    </location>
</feature>
<sequence>MASRANKNHDDDASSTSSPIHSPYNLRRNHSQPGGVTKKNSFARSKHSTRDASFHTSSSRTSSITSQVASSQPERSTPSYASSSQSQRSTTSRTESSQSQRSTPSYATSSQSQRSTSSRTASSRSQRSA</sequence>
<accession>A0A819JM28</accession>
<dbReference type="AlphaFoldDB" id="A0A819JM28"/>
<reference evidence="2" key="1">
    <citation type="submission" date="2021-02" db="EMBL/GenBank/DDBJ databases">
        <authorList>
            <person name="Nowell W R."/>
        </authorList>
    </citation>
    <scope>NUCLEOTIDE SEQUENCE</scope>
</reference>
<feature type="compositionally biased region" description="Low complexity" evidence="1">
    <location>
        <begin position="54"/>
        <end position="129"/>
    </location>
</feature>
<proteinExistence type="predicted"/>
<evidence type="ECO:0000256" key="1">
    <source>
        <dbReference type="SAM" id="MobiDB-lite"/>
    </source>
</evidence>
<dbReference type="EMBL" id="CAJOAY010002206">
    <property type="protein sequence ID" value="CAF3931434.1"/>
    <property type="molecule type" value="Genomic_DNA"/>
</dbReference>
<feature type="region of interest" description="Disordered" evidence="1">
    <location>
        <begin position="1"/>
        <end position="129"/>
    </location>
</feature>
<evidence type="ECO:0000313" key="3">
    <source>
        <dbReference type="Proteomes" id="UP000663881"/>
    </source>
</evidence>
<gene>
    <name evidence="2" type="ORF">OKA104_LOCUS25846</name>
</gene>
<dbReference type="Proteomes" id="UP000663881">
    <property type="component" value="Unassembled WGS sequence"/>
</dbReference>